<protein>
    <submittedName>
        <fullName evidence="1">Uncharacterized protein</fullName>
    </submittedName>
</protein>
<keyword evidence="2" id="KW-1185">Reference proteome</keyword>
<dbReference type="AlphaFoldDB" id="F4L531"/>
<dbReference type="Proteomes" id="UP000008461">
    <property type="component" value="Chromosome"/>
</dbReference>
<dbReference type="EMBL" id="CP002691">
    <property type="protein sequence ID" value="AEE48752.1"/>
    <property type="molecule type" value="Genomic_DNA"/>
</dbReference>
<evidence type="ECO:0000313" key="2">
    <source>
        <dbReference type="Proteomes" id="UP000008461"/>
    </source>
</evidence>
<dbReference type="KEGG" id="hhy:Halhy_0847"/>
<dbReference type="HOGENOM" id="CLU_2935104_0_0_10"/>
<proteinExistence type="predicted"/>
<sequence>MDRDDFTTDGHRFAQILSHIYKICVNLWPSVVKIIRRRRVLNFYNLLYNSLSRSKLPVDL</sequence>
<reference key="2">
    <citation type="submission" date="2011-04" db="EMBL/GenBank/DDBJ databases">
        <title>Complete sequence of chromosome of Haliscomenobacter hydrossis DSM 1100.</title>
        <authorList>
            <consortium name="US DOE Joint Genome Institute (JGI-PGF)"/>
            <person name="Lucas S."/>
            <person name="Han J."/>
            <person name="Lapidus A."/>
            <person name="Bruce D."/>
            <person name="Goodwin L."/>
            <person name="Pitluck S."/>
            <person name="Peters L."/>
            <person name="Kyrpides N."/>
            <person name="Mavromatis K."/>
            <person name="Ivanova N."/>
            <person name="Ovchinnikova G."/>
            <person name="Pagani I."/>
            <person name="Daligault H."/>
            <person name="Detter J.C."/>
            <person name="Han C."/>
            <person name="Land M."/>
            <person name="Hauser L."/>
            <person name="Markowitz V."/>
            <person name="Cheng J.-F."/>
            <person name="Hugenholtz P."/>
            <person name="Woyke T."/>
            <person name="Wu D."/>
            <person name="Verbarg S."/>
            <person name="Frueling A."/>
            <person name="Brambilla E."/>
            <person name="Klenk H.-P."/>
            <person name="Eisen J.A."/>
        </authorList>
    </citation>
    <scope>NUCLEOTIDE SEQUENCE</scope>
    <source>
        <strain>DSM 1100</strain>
    </source>
</reference>
<evidence type="ECO:0000313" key="1">
    <source>
        <dbReference type="EMBL" id="AEE48752.1"/>
    </source>
</evidence>
<gene>
    <name evidence="1" type="ordered locus">Halhy_0847</name>
</gene>
<name>F4L531_HALH1</name>
<organism evidence="1 2">
    <name type="scientific">Haliscomenobacter hydrossis (strain ATCC 27775 / DSM 1100 / LMG 10767 / O)</name>
    <dbReference type="NCBI Taxonomy" id="760192"/>
    <lineage>
        <taxon>Bacteria</taxon>
        <taxon>Pseudomonadati</taxon>
        <taxon>Bacteroidota</taxon>
        <taxon>Saprospiria</taxon>
        <taxon>Saprospirales</taxon>
        <taxon>Haliscomenobacteraceae</taxon>
        <taxon>Haliscomenobacter</taxon>
    </lineage>
</organism>
<accession>F4L531</accession>
<reference evidence="1 2" key="1">
    <citation type="journal article" date="2011" name="Stand. Genomic Sci.">
        <title>Complete genome sequence of Haliscomenobacter hydrossis type strain (O).</title>
        <authorList>
            <consortium name="US DOE Joint Genome Institute (JGI-PGF)"/>
            <person name="Daligault H."/>
            <person name="Lapidus A."/>
            <person name="Zeytun A."/>
            <person name="Nolan M."/>
            <person name="Lucas S."/>
            <person name="Del Rio T.G."/>
            <person name="Tice H."/>
            <person name="Cheng J.F."/>
            <person name="Tapia R."/>
            <person name="Han C."/>
            <person name="Goodwin L."/>
            <person name="Pitluck S."/>
            <person name="Liolios K."/>
            <person name="Pagani I."/>
            <person name="Ivanova N."/>
            <person name="Huntemann M."/>
            <person name="Mavromatis K."/>
            <person name="Mikhailova N."/>
            <person name="Pati A."/>
            <person name="Chen A."/>
            <person name="Palaniappan K."/>
            <person name="Land M."/>
            <person name="Hauser L."/>
            <person name="Brambilla E.M."/>
            <person name="Rohde M."/>
            <person name="Verbarg S."/>
            <person name="Goker M."/>
            <person name="Bristow J."/>
            <person name="Eisen J.A."/>
            <person name="Markowitz V."/>
            <person name="Hugenholtz P."/>
            <person name="Kyrpides N.C."/>
            <person name="Klenk H.P."/>
            <person name="Woyke T."/>
        </authorList>
    </citation>
    <scope>NUCLEOTIDE SEQUENCE [LARGE SCALE GENOMIC DNA]</scope>
    <source>
        <strain evidence="2">ATCC 27775 / DSM 1100 / LMG 10767 / O</strain>
    </source>
</reference>